<evidence type="ECO:0000256" key="1">
    <source>
        <dbReference type="SAM" id="MobiDB-lite"/>
    </source>
</evidence>
<dbReference type="OrthoDB" id="10625475at2759"/>
<sequence>MYCTITCEQGNAPQPQLPYSVQESEQGTFDGIWQRQKRFHPQARREAGKQVAHKVKIEFIIQVECRLTMGTNDFYSSAMEAFSRQMSTASQGAPMPSTLEEHARAVVEEAPKIDSAVKAFLSLVAARSAVASDIDVLPAGPSGRRMQCTFVGTSIDANRSALLCARTMLATINSTLIIPESPETLSNANGGQGSGVGRQEEKERTSVTRVIWNSLVKQQSAELVNAEKKKQMKPSKVFGRRSLAVAYPFIRERFRRGVAGSDDATSGQKRSPVESLSDDLPAVEPPNGIHSDHWIAFYTEFGDLLSEDGSEQDGCSANDSKLLWSMDRGQKELELRREKRAQRVKDALSSTCDAKTASAE</sequence>
<dbReference type="EMBL" id="AGNL01049410">
    <property type="protein sequence ID" value="EJK44644.1"/>
    <property type="molecule type" value="Genomic_DNA"/>
</dbReference>
<dbReference type="Proteomes" id="UP000266841">
    <property type="component" value="Unassembled WGS sequence"/>
</dbReference>
<feature type="region of interest" description="Disordered" evidence="1">
    <location>
        <begin position="258"/>
        <end position="287"/>
    </location>
</feature>
<comment type="caution">
    <text evidence="2">The sequence shown here is derived from an EMBL/GenBank/DDBJ whole genome shotgun (WGS) entry which is preliminary data.</text>
</comment>
<keyword evidence="3" id="KW-1185">Reference proteome</keyword>
<dbReference type="eggNOG" id="ENOG502QYP5">
    <property type="taxonomic scope" value="Eukaryota"/>
</dbReference>
<dbReference type="OMA" id="CTITCEQ"/>
<organism evidence="2 3">
    <name type="scientific">Thalassiosira oceanica</name>
    <name type="common">Marine diatom</name>
    <dbReference type="NCBI Taxonomy" id="159749"/>
    <lineage>
        <taxon>Eukaryota</taxon>
        <taxon>Sar</taxon>
        <taxon>Stramenopiles</taxon>
        <taxon>Ochrophyta</taxon>
        <taxon>Bacillariophyta</taxon>
        <taxon>Coscinodiscophyceae</taxon>
        <taxon>Thalassiosirophycidae</taxon>
        <taxon>Thalassiosirales</taxon>
        <taxon>Thalassiosiraceae</taxon>
        <taxon>Thalassiosira</taxon>
    </lineage>
</organism>
<evidence type="ECO:0000313" key="2">
    <source>
        <dbReference type="EMBL" id="EJK44644.1"/>
    </source>
</evidence>
<protein>
    <submittedName>
        <fullName evidence="2">Uncharacterized protein</fullName>
    </submittedName>
</protein>
<gene>
    <name evidence="2" type="ORF">THAOC_36803</name>
</gene>
<reference evidence="2 3" key="1">
    <citation type="journal article" date="2012" name="Genome Biol.">
        <title>Genome and low-iron response of an oceanic diatom adapted to chronic iron limitation.</title>
        <authorList>
            <person name="Lommer M."/>
            <person name="Specht M."/>
            <person name="Roy A.S."/>
            <person name="Kraemer L."/>
            <person name="Andreson R."/>
            <person name="Gutowska M.A."/>
            <person name="Wolf J."/>
            <person name="Bergner S.V."/>
            <person name="Schilhabel M.B."/>
            <person name="Klostermeier U.C."/>
            <person name="Beiko R.G."/>
            <person name="Rosenstiel P."/>
            <person name="Hippler M."/>
            <person name="Laroche J."/>
        </authorList>
    </citation>
    <scope>NUCLEOTIDE SEQUENCE [LARGE SCALE GENOMIC DNA]</scope>
    <source>
        <strain evidence="2 3">CCMP1005</strain>
    </source>
</reference>
<dbReference type="AlphaFoldDB" id="K0R1A4"/>
<feature type="region of interest" description="Disordered" evidence="1">
    <location>
        <begin position="181"/>
        <end position="203"/>
    </location>
</feature>
<name>K0R1A4_THAOC</name>
<proteinExistence type="predicted"/>
<accession>K0R1A4</accession>
<evidence type="ECO:0000313" key="3">
    <source>
        <dbReference type="Proteomes" id="UP000266841"/>
    </source>
</evidence>